<protein>
    <recommendedName>
        <fullName evidence="4">AB hydrolase-1 domain-containing protein</fullName>
    </recommendedName>
</protein>
<organism evidence="2 3">
    <name type="scientific">Malus domestica</name>
    <name type="common">Apple</name>
    <name type="synonym">Pyrus malus</name>
    <dbReference type="NCBI Taxonomy" id="3750"/>
    <lineage>
        <taxon>Eukaryota</taxon>
        <taxon>Viridiplantae</taxon>
        <taxon>Streptophyta</taxon>
        <taxon>Embryophyta</taxon>
        <taxon>Tracheophyta</taxon>
        <taxon>Spermatophyta</taxon>
        <taxon>Magnoliopsida</taxon>
        <taxon>eudicotyledons</taxon>
        <taxon>Gunneridae</taxon>
        <taxon>Pentapetalae</taxon>
        <taxon>rosids</taxon>
        <taxon>fabids</taxon>
        <taxon>Rosales</taxon>
        <taxon>Rosaceae</taxon>
        <taxon>Amygdaloideae</taxon>
        <taxon>Maleae</taxon>
        <taxon>Malus</taxon>
    </lineage>
</organism>
<evidence type="ECO:0000313" key="2">
    <source>
        <dbReference type="EMBL" id="RXH74317.1"/>
    </source>
</evidence>
<proteinExistence type="predicted"/>
<feature type="region of interest" description="Disordered" evidence="1">
    <location>
        <begin position="1"/>
        <end position="21"/>
    </location>
</feature>
<dbReference type="EMBL" id="RDQH01000341">
    <property type="protein sequence ID" value="RXH74317.1"/>
    <property type="molecule type" value="Genomic_DNA"/>
</dbReference>
<dbReference type="Proteomes" id="UP000290289">
    <property type="component" value="Chromosome 15"/>
</dbReference>
<name>A0A498HXM2_MALDO</name>
<comment type="caution">
    <text evidence="2">The sequence shown here is derived from an EMBL/GenBank/DDBJ whole genome shotgun (WGS) entry which is preliminary data.</text>
</comment>
<dbReference type="AlphaFoldDB" id="A0A498HXM2"/>
<keyword evidence="3" id="KW-1185">Reference proteome</keyword>
<feature type="compositionally biased region" description="Low complexity" evidence="1">
    <location>
        <begin position="8"/>
        <end position="21"/>
    </location>
</feature>
<dbReference type="InterPro" id="IPR029058">
    <property type="entry name" value="AB_hydrolase_fold"/>
</dbReference>
<accession>A0A498HXM2</accession>
<reference evidence="2 3" key="1">
    <citation type="submission" date="2018-10" db="EMBL/GenBank/DDBJ databases">
        <title>A high-quality apple genome assembly.</title>
        <authorList>
            <person name="Hu J."/>
        </authorList>
    </citation>
    <scope>NUCLEOTIDE SEQUENCE [LARGE SCALE GENOMIC DNA]</scope>
    <source>
        <strain evidence="3">cv. HFTH1</strain>
        <tissue evidence="2">Young leaf</tissue>
    </source>
</reference>
<dbReference type="Gene3D" id="3.40.50.1820">
    <property type="entry name" value="alpha/beta hydrolase"/>
    <property type="match status" value="1"/>
</dbReference>
<evidence type="ECO:0000256" key="1">
    <source>
        <dbReference type="SAM" id="MobiDB-lite"/>
    </source>
</evidence>
<evidence type="ECO:0008006" key="4">
    <source>
        <dbReference type="Google" id="ProtNLM"/>
    </source>
</evidence>
<gene>
    <name evidence="2" type="ORF">DVH24_029038</name>
</gene>
<evidence type="ECO:0000313" key="3">
    <source>
        <dbReference type="Proteomes" id="UP000290289"/>
    </source>
</evidence>
<sequence>MRWRPRCSSTLASVPTSPSPSTFTEGLNYYRALNLTWELTGPYLVAYWTMDEPTDQGGFKRDVPFMQEVVVMEDAAHFINQEKPDELKGFFYALTG</sequence>
<dbReference type="STRING" id="3750.A0A498HXM2"/>